<keyword evidence="2" id="KW-1185">Reference proteome</keyword>
<name>A0A5B2VUY0_9HYPH</name>
<reference evidence="1 2" key="2">
    <citation type="submission" date="2019-09" db="EMBL/GenBank/DDBJ databases">
        <authorList>
            <person name="Jin C."/>
        </authorList>
    </citation>
    <scope>NUCLEOTIDE SEQUENCE [LARGE SCALE GENOMIC DNA]</scope>
    <source>
        <strain evidence="1 2">BN140002</strain>
    </source>
</reference>
<gene>
    <name evidence="1" type="ORF">F0L46_03930</name>
</gene>
<comment type="caution">
    <text evidence="1">The sequence shown here is derived from an EMBL/GenBank/DDBJ whole genome shotgun (WGS) entry which is preliminary data.</text>
</comment>
<dbReference type="Proteomes" id="UP000323142">
    <property type="component" value="Unassembled WGS sequence"/>
</dbReference>
<protein>
    <submittedName>
        <fullName evidence="1">Uncharacterized protein</fullName>
    </submittedName>
</protein>
<sequence>MTIAAITQGPHAVTLPSGPPAGFSLQGTGTQPAIAQPAETIRSAPLVAQASSDQAVTRAHGTGQVVGADGRVAGANVDLGGRTAGAYVATLSEAQLKALSPADRAELTRVAAGEIEAQRTNLKTGNPVDSRAEAAATEALSRLYGTWRPSAERMADLKAKTAAFTQEFSQTYDIRQMNARWDSLSPKEQETVLRDIHAMHARHFGYEPATLTLVTKPRNKEEALWATRAGGDYNPVTNEMRLNGNPERPGPKDFLNQVATVVHEGYHRRQDLEAEAAVANGLPQPPTGKAGDAVMYWANYQNHAFVGNAGQMGYQGNPLEQEAWLATDAFLGGLKRPGLLPAGHPLRTDLRQLTD</sequence>
<proteinExistence type="predicted"/>
<evidence type="ECO:0000313" key="1">
    <source>
        <dbReference type="EMBL" id="KAA2242122.1"/>
    </source>
</evidence>
<organism evidence="1 2">
    <name type="scientific">Salinarimonas soli</name>
    <dbReference type="NCBI Taxonomy" id="1638099"/>
    <lineage>
        <taxon>Bacteria</taxon>
        <taxon>Pseudomonadati</taxon>
        <taxon>Pseudomonadota</taxon>
        <taxon>Alphaproteobacteria</taxon>
        <taxon>Hyphomicrobiales</taxon>
        <taxon>Salinarimonadaceae</taxon>
        <taxon>Salinarimonas</taxon>
    </lineage>
</organism>
<reference evidence="1 2" key="1">
    <citation type="submission" date="2019-09" db="EMBL/GenBank/DDBJ databases">
        <title>Salinarimonas rosea gen. nov., sp. nov., a new member of the a-2 subgroup of the Proteobacteria.</title>
        <authorList>
            <person name="Liu J."/>
        </authorList>
    </citation>
    <scope>NUCLEOTIDE SEQUENCE [LARGE SCALE GENOMIC DNA]</scope>
    <source>
        <strain evidence="1 2">BN140002</strain>
    </source>
</reference>
<dbReference type="AlphaFoldDB" id="A0A5B2VUY0"/>
<dbReference type="EMBL" id="VUOA01000007">
    <property type="protein sequence ID" value="KAA2242122.1"/>
    <property type="molecule type" value="Genomic_DNA"/>
</dbReference>
<accession>A0A5B2VUY0</accession>
<evidence type="ECO:0000313" key="2">
    <source>
        <dbReference type="Proteomes" id="UP000323142"/>
    </source>
</evidence>
<dbReference type="RefSeq" id="WP_149815730.1">
    <property type="nucleotide sequence ID" value="NZ_VUOA01000007.1"/>
</dbReference>